<dbReference type="InterPro" id="IPR000595">
    <property type="entry name" value="cNMP-bd_dom"/>
</dbReference>
<evidence type="ECO:0000256" key="4">
    <source>
        <dbReference type="ARBA" id="ARBA00022989"/>
    </source>
</evidence>
<evidence type="ECO:0000256" key="6">
    <source>
        <dbReference type="ARBA" id="ARBA00023136"/>
    </source>
</evidence>
<evidence type="ECO:0000259" key="10">
    <source>
        <dbReference type="PROSITE" id="PS50042"/>
    </source>
</evidence>
<reference evidence="11 12" key="1">
    <citation type="journal article" date="2023" name="Commun. Biol.">
        <title>Genome analysis of Parmales, the sister group of diatoms, reveals the evolutionary specialization of diatoms from phago-mixotrophs to photoautotrophs.</title>
        <authorList>
            <person name="Ban H."/>
            <person name="Sato S."/>
            <person name="Yoshikawa S."/>
            <person name="Yamada K."/>
            <person name="Nakamura Y."/>
            <person name="Ichinomiya M."/>
            <person name="Sato N."/>
            <person name="Blanc-Mathieu R."/>
            <person name="Endo H."/>
            <person name="Kuwata A."/>
            <person name="Ogata H."/>
        </authorList>
    </citation>
    <scope>NUCLEOTIDE SEQUENCE [LARGE SCALE GENOMIC DNA]</scope>
</reference>
<feature type="compositionally biased region" description="Basic and acidic residues" evidence="8">
    <location>
        <begin position="770"/>
        <end position="782"/>
    </location>
</feature>
<dbReference type="Gene3D" id="2.60.120.10">
    <property type="entry name" value="Jelly Rolls"/>
    <property type="match status" value="1"/>
</dbReference>
<feature type="region of interest" description="Disordered" evidence="8">
    <location>
        <begin position="144"/>
        <end position="221"/>
    </location>
</feature>
<comment type="subcellular location">
    <subcellularLocation>
        <location evidence="1">Membrane</location>
        <topology evidence="1">Multi-pass membrane protein</topology>
    </subcellularLocation>
</comment>
<dbReference type="Pfam" id="PF00027">
    <property type="entry name" value="cNMP_binding"/>
    <property type="match status" value="1"/>
</dbReference>
<dbReference type="InterPro" id="IPR003938">
    <property type="entry name" value="K_chnl_volt-dep_EAG/ELK/ERG"/>
</dbReference>
<feature type="domain" description="Cyclic nucleotide-binding" evidence="10">
    <location>
        <begin position="603"/>
        <end position="702"/>
    </location>
</feature>
<protein>
    <recommendedName>
        <fullName evidence="10">Cyclic nucleotide-binding domain-containing protein</fullName>
    </recommendedName>
</protein>
<dbReference type="PRINTS" id="PR01463">
    <property type="entry name" value="EAGCHANLFMLY"/>
</dbReference>
<dbReference type="InterPro" id="IPR005821">
    <property type="entry name" value="Ion_trans_dom"/>
</dbReference>
<dbReference type="PROSITE" id="PS00888">
    <property type="entry name" value="CNMP_BINDING_1"/>
    <property type="match status" value="1"/>
</dbReference>
<evidence type="ECO:0000256" key="9">
    <source>
        <dbReference type="SAM" id="Phobius"/>
    </source>
</evidence>
<evidence type="ECO:0000313" key="11">
    <source>
        <dbReference type="EMBL" id="GMI23558.1"/>
    </source>
</evidence>
<evidence type="ECO:0000256" key="7">
    <source>
        <dbReference type="ARBA" id="ARBA00023303"/>
    </source>
</evidence>
<dbReference type="PROSITE" id="PS50042">
    <property type="entry name" value="CNMP_BINDING_3"/>
    <property type="match status" value="1"/>
</dbReference>
<evidence type="ECO:0000256" key="2">
    <source>
        <dbReference type="ARBA" id="ARBA00022448"/>
    </source>
</evidence>
<proteinExistence type="predicted"/>
<dbReference type="EMBL" id="BRYB01003970">
    <property type="protein sequence ID" value="GMI23558.1"/>
    <property type="molecule type" value="Genomic_DNA"/>
</dbReference>
<dbReference type="Gene3D" id="1.10.287.630">
    <property type="entry name" value="Helix hairpin bin"/>
    <property type="match status" value="1"/>
</dbReference>
<feature type="compositionally biased region" description="Basic and acidic residues" evidence="8">
    <location>
        <begin position="792"/>
        <end position="831"/>
    </location>
</feature>
<dbReference type="InterPro" id="IPR018488">
    <property type="entry name" value="cNMP-bd_CS"/>
</dbReference>
<feature type="compositionally biased region" description="Low complexity" evidence="8">
    <location>
        <begin position="153"/>
        <end position="170"/>
    </location>
</feature>
<keyword evidence="12" id="KW-1185">Reference proteome</keyword>
<dbReference type="InterPro" id="IPR051413">
    <property type="entry name" value="K/Na_HCN_channel"/>
</dbReference>
<organism evidence="11 12">
    <name type="scientific">Tetraparma gracilis</name>
    <dbReference type="NCBI Taxonomy" id="2962635"/>
    <lineage>
        <taxon>Eukaryota</taxon>
        <taxon>Sar</taxon>
        <taxon>Stramenopiles</taxon>
        <taxon>Ochrophyta</taxon>
        <taxon>Bolidophyceae</taxon>
        <taxon>Parmales</taxon>
        <taxon>Triparmaceae</taxon>
        <taxon>Tetraparma</taxon>
    </lineage>
</organism>
<sequence>MSKASTASIWSLPDDLSSDEESVDSNGPSPLMDANMSMRAAILKTQLDTYAPAAIKVTKSRHRKHQLASAMDLELQRIESERASRQQRANEGAKGRKKSLTFGLIPEPMVQAGPLGAYASSNMLTHDPNKNYDVVSMHSPSVRDARAAKALKGPASSPGLSPTTSPGSTPKPENAMLPGQVDDDDDDGGGDGEEEKKTNVVAERLSQPTMMNKPGPPPRRSTIERFKKEMETYRRVKKSPCMLPILHPAAPIRMQWDLVLAVILIWNLIEIPFQVCFSAEAECMSGYDMFGFTLDIFFICDVVMNFHTGYIDDGKYVEDAGLVAKSYLKSGFALDFITSVPYARVLNFAAGGFCTPELEEGQDDNSSLAVLPRLLRVFRIFKLVKLFRLVKLMNVINTWEGEAGVGFSRVMRMLTLFFYVLFLSHISGCLFAFIALDSKSNNDDIWPDESWVVRYANATGDEEIEVSTFRLYTLSFYWAITTLTTVGYGDVLPYTTEEIILTVMVQFLGTMTFAYIMASITSVVSTEDMTAMLIKQKISELNEYMAHRNLDQELRLRIRSHYEYQWKRNTIYDEEKILESLPPFLRMDVACSMNLDLVKNVPVLAALGDDCMALLVTKLKPLQLVPGEQVVKKGTVGHEMYFITEGILDVYMSEEDEVPKCSLTQGNYFGEPAILSPKPIKRGATIQARVFSQLESLSKVDFIAVSEYFPDIVKMLKEVQALSGEQELTKEEEEVHTTCQNTKLILRHLKLIMLRMDDLEAKTMRTGRSSHSDVSHLDVLKENDDDDDDDLSTERAQEMERQSLFKKASFDGDRAKDLDPEDARRLGGSEC</sequence>
<feature type="transmembrane region" description="Helical" evidence="9">
    <location>
        <begin position="475"/>
        <end position="492"/>
    </location>
</feature>
<dbReference type="InterPro" id="IPR018490">
    <property type="entry name" value="cNMP-bd_dom_sf"/>
</dbReference>
<evidence type="ECO:0000313" key="12">
    <source>
        <dbReference type="Proteomes" id="UP001165060"/>
    </source>
</evidence>
<dbReference type="InterPro" id="IPR014710">
    <property type="entry name" value="RmlC-like_jellyroll"/>
</dbReference>
<evidence type="ECO:0000256" key="8">
    <source>
        <dbReference type="SAM" id="MobiDB-lite"/>
    </source>
</evidence>
<evidence type="ECO:0000256" key="5">
    <source>
        <dbReference type="ARBA" id="ARBA00023065"/>
    </source>
</evidence>
<dbReference type="SUPFAM" id="SSF51206">
    <property type="entry name" value="cAMP-binding domain-like"/>
    <property type="match status" value="1"/>
</dbReference>
<keyword evidence="6 9" id="KW-0472">Membrane</keyword>
<dbReference type="PANTHER" id="PTHR45689">
    <property type="entry name" value="I[[H]] CHANNEL, ISOFORM E"/>
    <property type="match status" value="1"/>
</dbReference>
<gene>
    <name evidence="11" type="ORF">TeGR_g1550</name>
</gene>
<keyword evidence="4 9" id="KW-1133">Transmembrane helix</keyword>
<feature type="region of interest" description="Disordered" evidence="8">
    <location>
        <begin position="1"/>
        <end position="33"/>
    </location>
</feature>
<dbReference type="Pfam" id="PF00520">
    <property type="entry name" value="Ion_trans"/>
    <property type="match status" value="1"/>
</dbReference>
<feature type="region of interest" description="Disordered" evidence="8">
    <location>
        <begin position="81"/>
        <end position="100"/>
    </location>
</feature>
<dbReference type="Gene3D" id="1.10.287.70">
    <property type="match status" value="1"/>
</dbReference>
<keyword evidence="7" id="KW-0407">Ion channel</keyword>
<dbReference type="CDD" id="cd00038">
    <property type="entry name" value="CAP_ED"/>
    <property type="match status" value="1"/>
</dbReference>
<name>A0ABQ6MCB1_9STRA</name>
<evidence type="ECO:0000256" key="1">
    <source>
        <dbReference type="ARBA" id="ARBA00004141"/>
    </source>
</evidence>
<dbReference type="SMART" id="SM00100">
    <property type="entry name" value="cNMP"/>
    <property type="match status" value="1"/>
</dbReference>
<comment type="caution">
    <text evidence="11">The sequence shown here is derived from an EMBL/GenBank/DDBJ whole genome shotgun (WGS) entry which is preliminary data.</text>
</comment>
<dbReference type="PANTHER" id="PTHR45689:SF5">
    <property type="entry name" value="I[[H]] CHANNEL, ISOFORM E"/>
    <property type="match status" value="1"/>
</dbReference>
<feature type="transmembrane region" description="Helical" evidence="9">
    <location>
        <begin position="499"/>
        <end position="518"/>
    </location>
</feature>
<evidence type="ECO:0000256" key="3">
    <source>
        <dbReference type="ARBA" id="ARBA00022692"/>
    </source>
</evidence>
<feature type="region of interest" description="Disordered" evidence="8">
    <location>
        <begin position="764"/>
        <end position="831"/>
    </location>
</feature>
<keyword evidence="2" id="KW-0813">Transport</keyword>
<feature type="compositionally biased region" description="Acidic residues" evidence="8">
    <location>
        <begin position="181"/>
        <end position="193"/>
    </location>
</feature>
<feature type="transmembrane region" description="Helical" evidence="9">
    <location>
        <begin position="416"/>
        <end position="436"/>
    </location>
</feature>
<keyword evidence="3 9" id="KW-0812">Transmembrane</keyword>
<accession>A0ABQ6MCB1</accession>
<dbReference type="Proteomes" id="UP001165060">
    <property type="component" value="Unassembled WGS sequence"/>
</dbReference>
<keyword evidence="5" id="KW-0406">Ion transport</keyword>
<dbReference type="SUPFAM" id="SSF81324">
    <property type="entry name" value="Voltage-gated potassium channels"/>
    <property type="match status" value="1"/>
</dbReference>